<comment type="caution">
    <text evidence="6">The sequence shown here is derived from an EMBL/GenBank/DDBJ whole genome shotgun (WGS) entry which is preliminary data.</text>
</comment>
<evidence type="ECO:0000256" key="3">
    <source>
        <dbReference type="ARBA" id="ARBA00022729"/>
    </source>
</evidence>
<reference evidence="6 7" key="1">
    <citation type="submission" date="2015-07" db="EMBL/GenBank/DDBJ databases">
        <title>Draft genome of Bellilinea caldifistulae DSM 17877.</title>
        <authorList>
            <person name="Hemp J."/>
            <person name="Ward L.M."/>
            <person name="Pace L.A."/>
            <person name="Fischer W.W."/>
        </authorList>
    </citation>
    <scope>NUCLEOTIDE SEQUENCE [LARGE SCALE GENOMIC DNA]</scope>
    <source>
        <strain evidence="6 7">GOMI-1</strain>
    </source>
</reference>
<keyword evidence="2" id="KW-0964">Secreted</keyword>
<proteinExistence type="predicted"/>
<dbReference type="GO" id="GO:0005576">
    <property type="term" value="C:extracellular region"/>
    <property type="evidence" value="ECO:0007669"/>
    <property type="project" value="UniProtKB-SubCell"/>
</dbReference>
<evidence type="ECO:0000259" key="5">
    <source>
        <dbReference type="Pfam" id="PF22842"/>
    </source>
</evidence>
<keyword evidence="4" id="KW-0812">Transmembrane</keyword>
<dbReference type="SUPFAM" id="SSF51126">
    <property type="entry name" value="Pectin lyase-like"/>
    <property type="match status" value="1"/>
</dbReference>
<dbReference type="SMART" id="SM00710">
    <property type="entry name" value="PbH1"/>
    <property type="match status" value="5"/>
</dbReference>
<feature type="domain" description="Pel9A-like right handed beta-helix region" evidence="5">
    <location>
        <begin position="96"/>
        <end position="259"/>
    </location>
</feature>
<dbReference type="InterPro" id="IPR052052">
    <property type="entry name" value="Polysaccharide_Lyase_9"/>
</dbReference>
<organism evidence="6 7">
    <name type="scientific">Bellilinea caldifistulae</name>
    <dbReference type="NCBI Taxonomy" id="360411"/>
    <lineage>
        <taxon>Bacteria</taxon>
        <taxon>Bacillati</taxon>
        <taxon>Chloroflexota</taxon>
        <taxon>Anaerolineae</taxon>
        <taxon>Anaerolineales</taxon>
        <taxon>Anaerolineaceae</taxon>
        <taxon>Bellilinea</taxon>
    </lineage>
</organism>
<evidence type="ECO:0000256" key="2">
    <source>
        <dbReference type="ARBA" id="ARBA00022525"/>
    </source>
</evidence>
<sequence>MMRQDISAIITGITGKPHWKSNRKKTRILKTHLWFYFFKTILLITLGAMFVILLAENSANSPPQRAAEKNELTASLTPSITKLDVPNVVFLPLIANAARNTYYVSPDGLDTNPGTITQPWRTISKAVRTVKAGDIVYIRQGTYMEQVEIIASGSADSPVQLLAYPGEKVIIDGNNRLPSSYTALLSLRGSWIKVDGLEVMNSKYMGVGLFGRHNSANNLNVHHSQHTGVLISGDYGLVENSQIWRNSLDNEFNKAEIHDSGISAARDQIDGLTEYAIIRGNTVWENWGEGISSFEASHTLIENNISHDNLTANIYISDSTYVECSRNFVFMSTNSYIFGYDAHVGIMMGDEKYQPPSAHIKVFNNLAYNNHRNFYWWRGIRGGGMNDVLIAHNTFVNSFETAGVVIGNGSHSNVRFFNNIVQQDGTLPPIIVTTSPGIIYSNNLWSKMPASNVISQGDVIADPQLSKTGLASEAPWFNLSQSSPAIDKALPLAEVPRDYDNLLRDTKPDIGAKEYHP</sequence>
<dbReference type="GO" id="GO:0016837">
    <property type="term" value="F:carbon-oxygen lyase activity, acting on polysaccharides"/>
    <property type="evidence" value="ECO:0007669"/>
    <property type="project" value="TreeGrafter"/>
</dbReference>
<comment type="subcellular location">
    <subcellularLocation>
        <location evidence="1">Secreted</location>
    </subcellularLocation>
</comment>
<evidence type="ECO:0000256" key="1">
    <source>
        <dbReference type="ARBA" id="ARBA00004613"/>
    </source>
</evidence>
<dbReference type="Proteomes" id="UP000050514">
    <property type="component" value="Unassembled WGS sequence"/>
</dbReference>
<dbReference type="PANTHER" id="PTHR40088:SF2">
    <property type="entry name" value="SECRETED SUGAR HYDROLASE"/>
    <property type="match status" value="1"/>
</dbReference>
<dbReference type="EMBL" id="LGHJ01000017">
    <property type="protein sequence ID" value="KPL74481.1"/>
    <property type="molecule type" value="Genomic_DNA"/>
</dbReference>
<dbReference type="InterPro" id="IPR006626">
    <property type="entry name" value="PbH1"/>
</dbReference>
<evidence type="ECO:0000313" key="6">
    <source>
        <dbReference type="EMBL" id="KPL74481.1"/>
    </source>
</evidence>
<keyword evidence="4" id="KW-1133">Transmembrane helix</keyword>
<keyword evidence="4" id="KW-0472">Membrane</keyword>
<keyword evidence="3" id="KW-0732">Signal</keyword>
<accession>A0A0P6X3S2</accession>
<name>A0A0P6X3S2_9CHLR</name>
<feature type="transmembrane region" description="Helical" evidence="4">
    <location>
        <begin position="33"/>
        <end position="55"/>
    </location>
</feature>
<dbReference type="AlphaFoldDB" id="A0A0P6X3S2"/>
<dbReference type="Pfam" id="PF22842">
    <property type="entry name" value="Pel9A-like_beta_helix"/>
    <property type="match status" value="1"/>
</dbReference>
<evidence type="ECO:0000256" key="4">
    <source>
        <dbReference type="SAM" id="Phobius"/>
    </source>
</evidence>
<dbReference type="InterPro" id="IPR012334">
    <property type="entry name" value="Pectin_lyas_fold"/>
</dbReference>
<dbReference type="OrthoDB" id="8660908at2"/>
<evidence type="ECO:0000313" key="7">
    <source>
        <dbReference type="Proteomes" id="UP000050514"/>
    </source>
</evidence>
<dbReference type="PANTHER" id="PTHR40088">
    <property type="entry name" value="PECTATE LYASE (EUROFUNG)"/>
    <property type="match status" value="1"/>
</dbReference>
<dbReference type="InterPro" id="IPR011050">
    <property type="entry name" value="Pectin_lyase_fold/virulence"/>
</dbReference>
<dbReference type="STRING" id="360411.AC812_11785"/>
<keyword evidence="7" id="KW-1185">Reference proteome</keyword>
<dbReference type="InterPro" id="IPR053868">
    <property type="entry name" value="Pel9A-like_beta_helix"/>
</dbReference>
<dbReference type="Gene3D" id="2.160.20.10">
    <property type="entry name" value="Single-stranded right-handed beta-helix, Pectin lyase-like"/>
    <property type="match status" value="1"/>
</dbReference>
<protein>
    <recommendedName>
        <fullName evidence="5">Pel9A-like right handed beta-helix region domain-containing protein</fullName>
    </recommendedName>
</protein>
<gene>
    <name evidence="6" type="ORF">AC812_11785</name>
</gene>